<evidence type="ECO:0000313" key="16">
    <source>
        <dbReference type="Proteomes" id="UP000054270"/>
    </source>
</evidence>
<comment type="catalytic activity">
    <reaction evidence="12">
        <text>(R)-5-phosphomevalonate + ATP = (R)-5-diphosphomevalonate + ADP</text>
        <dbReference type="Rhea" id="RHEA:16341"/>
        <dbReference type="ChEBI" id="CHEBI:30616"/>
        <dbReference type="ChEBI" id="CHEBI:57557"/>
        <dbReference type="ChEBI" id="CHEBI:58146"/>
        <dbReference type="ChEBI" id="CHEBI:456216"/>
        <dbReference type="EC" id="2.7.4.2"/>
    </reaction>
    <physiologicalReaction direction="left-to-right" evidence="12">
        <dbReference type="Rhea" id="RHEA:16342"/>
    </physiologicalReaction>
</comment>
<keyword evidence="6" id="KW-0547">Nucleotide-binding</keyword>
<evidence type="ECO:0000256" key="8">
    <source>
        <dbReference type="ARBA" id="ARBA00022840"/>
    </source>
</evidence>
<dbReference type="Gene3D" id="3.30.230.10">
    <property type="match status" value="1"/>
</dbReference>
<dbReference type="EC" id="2.7.4.2" evidence="3 13"/>
<dbReference type="OrthoDB" id="10262935at2759"/>
<evidence type="ECO:0000256" key="2">
    <source>
        <dbReference type="ARBA" id="ARBA00006495"/>
    </source>
</evidence>
<dbReference type="InterPro" id="IPR016005">
    <property type="entry name" value="Erg8"/>
</dbReference>
<dbReference type="PANTHER" id="PTHR31814:SF2">
    <property type="entry name" value="PHOSPHOMEVALONATE KINASE"/>
    <property type="match status" value="1"/>
</dbReference>
<dbReference type="InterPro" id="IPR035102">
    <property type="entry name" value="Phosphomevalonate_kinase"/>
</dbReference>
<keyword evidence="5 13" id="KW-0808">Transferase</keyword>
<evidence type="ECO:0000256" key="4">
    <source>
        <dbReference type="ARBA" id="ARBA00022516"/>
    </source>
</evidence>
<keyword evidence="8" id="KW-0067">ATP-binding</keyword>
<feature type="domain" description="GHMP kinase N-terminal" evidence="14">
    <location>
        <begin position="162"/>
        <end position="230"/>
    </location>
</feature>
<keyword evidence="16" id="KW-1185">Reference proteome</keyword>
<dbReference type="PIRSF" id="PIRSF017288">
    <property type="entry name" value="PMK_GHMP_euk"/>
    <property type="match status" value="1"/>
</dbReference>
<dbReference type="SUPFAM" id="SSF54211">
    <property type="entry name" value="Ribosomal protein S5 domain 2-like"/>
    <property type="match status" value="1"/>
</dbReference>
<dbReference type="OMA" id="LVIHRTM"/>
<evidence type="ECO:0000256" key="12">
    <source>
        <dbReference type="ARBA" id="ARBA00029326"/>
    </source>
</evidence>
<dbReference type="Proteomes" id="UP000054270">
    <property type="component" value="Unassembled WGS sequence"/>
</dbReference>
<evidence type="ECO:0000256" key="7">
    <source>
        <dbReference type="ARBA" id="ARBA00022777"/>
    </source>
</evidence>
<keyword evidence="11 13" id="KW-0753">Steroid metabolism</keyword>
<evidence type="ECO:0000313" key="15">
    <source>
        <dbReference type="EMBL" id="KJA19916.1"/>
    </source>
</evidence>
<keyword evidence="9 13" id="KW-0752">Steroid biosynthesis</keyword>
<dbReference type="GO" id="GO:0005524">
    <property type="term" value="F:ATP binding"/>
    <property type="evidence" value="ECO:0007669"/>
    <property type="project" value="UniProtKB-UniRule"/>
</dbReference>
<evidence type="ECO:0000256" key="5">
    <source>
        <dbReference type="ARBA" id="ARBA00022679"/>
    </source>
</evidence>
<dbReference type="Pfam" id="PF00288">
    <property type="entry name" value="GHMP_kinases_N"/>
    <property type="match status" value="1"/>
</dbReference>
<dbReference type="InterPro" id="IPR020568">
    <property type="entry name" value="Ribosomal_Su5_D2-typ_SF"/>
</dbReference>
<keyword evidence="7 13" id="KW-0418">Kinase</keyword>
<comment type="similarity">
    <text evidence="2 13">Belongs to the GHMP kinase family. Mevalonate kinase subfamily.</text>
</comment>
<keyword evidence="4 13" id="KW-0444">Lipid biosynthesis</keyword>
<protein>
    <recommendedName>
        <fullName evidence="3 13">Phosphomevalonate kinase</fullName>
        <ecNumber evidence="3 13">2.7.4.2</ecNumber>
    </recommendedName>
</protein>
<proteinExistence type="inferred from homology"/>
<evidence type="ECO:0000256" key="10">
    <source>
        <dbReference type="ARBA" id="ARBA00023098"/>
    </source>
</evidence>
<dbReference type="UniPathway" id="UPA00057">
    <property type="reaction ID" value="UER00099"/>
</dbReference>
<evidence type="ECO:0000256" key="6">
    <source>
        <dbReference type="ARBA" id="ARBA00022741"/>
    </source>
</evidence>
<gene>
    <name evidence="15" type="ORF">HYPSUDRAFT_841775</name>
</gene>
<evidence type="ECO:0000256" key="9">
    <source>
        <dbReference type="ARBA" id="ARBA00022955"/>
    </source>
</evidence>
<dbReference type="PANTHER" id="PTHR31814">
    <property type="match status" value="1"/>
</dbReference>
<evidence type="ECO:0000256" key="1">
    <source>
        <dbReference type="ARBA" id="ARBA00005017"/>
    </source>
</evidence>
<sequence length="493" mass="53090">MRTTIISAPGKVLVAGGYLVLDPAYSGVVVSTSSRFYTVVRDEPSSTVNTIHVRSPQFLNSSWLYTTVLDPSVLIEAAAVNSGKNKFVHLALQHTIALAVEVKGLAAVQQALSRPLDITIVGDNDFYSQRAKLEELRLPRTIHSLASIPPFCPTGVTLADVHKTGLGSSAALITSLTAALLVHLDVVSQASLSEDVGEGRRLAHNLAQFVHCVVQGKVGSGFDVSAAVFGSHLYTRFDPSVIQDLMGETQPKLYPILSPANPAWNYHIGNFKLPPYTRIMLADVDAGSDTPSLVGKVLKWRKEKDAEADALWKNLDQLNQSLAQVLLHLSKLHDQDPKNYESAVKYLSSLQSLQWGANPLQPPEEEPIVKALSEAHDISEQIRAKMREMGTLSGVPIEPEEQTRLLDTCTALPGVIGGGVPGAGGYDAIWLLVCDTTATKPDQSPLERVENIWSAYKELSMSPLSSKESLAKGIRLEVLDDIPGLGAAIAASS</sequence>
<reference evidence="16" key="1">
    <citation type="submission" date="2014-04" db="EMBL/GenBank/DDBJ databases">
        <title>Evolutionary Origins and Diversification of the Mycorrhizal Mutualists.</title>
        <authorList>
            <consortium name="DOE Joint Genome Institute"/>
            <consortium name="Mycorrhizal Genomics Consortium"/>
            <person name="Kohler A."/>
            <person name="Kuo A."/>
            <person name="Nagy L.G."/>
            <person name="Floudas D."/>
            <person name="Copeland A."/>
            <person name="Barry K.W."/>
            <person name="Cichocki N."/>
            <person name="Veneault-Fourrey C."/>
            <person name="LaButti K."/>
            <person name="Lindquist E.A."/>
            <person name="Lipzen A."/>
            <person name="Lundell T."/>
            <person name="Morin E."/>
            <person name="Murat C."/>
            <person name="Riley R."/>
            <person name="Ohm R."/>
            <person name="Sun H."/>
            <person name="Tunlid A."/>
            <person name="Henrissat B."/>
            <person name="Grigoriev I.V."/>
            <person name="Hibbett D.S."/>
            <person name="Martin F."/>
        </authorList>
    </citation>
    <scope>NUCLEOTIDE SEQUENCE [LARGE SCALE GENOMIC DNA]</scope>
    <source>
        <strain evidence="16">FD-334 SS-4</strain>
    </source>
</reference>
<evidence type="ECO:0000259" key="14">
    <source>
        <dbReference type="Pfam" id="PF00288"/>
    </source>
</evidence>
<dbReference type="GO" id="GO:0005777">
    <property type="term" value="C:peroxisome"/>
    <property type="evidence" value="ECO:0007669"/>
    <property type="project" value="TreeGrafter"/>
</dbReference>
<name>A0A0D2NTK3_HYPSF</name>
<dbReference type="STRING" id="945553.A0A0D2NTK3"/>
<dbReference type="InterPro" id="IPR014721">
    <property type="entry name" value="Ribsml_uS5_D2-typ_fold_subgr"/>
</dbReference>
<evidence type="ECO:0000256" key="3">
    <source>
        <dbReference type="ARBA" id="ARBA00012958"/>
    </source>
</evidence>
<dbReference type="GO" id="GO:0006696">
    <property type="term" value="P:ergosterol biosynthetic process"/>
    <property type="evidence" value="ECO:0007669"/>
    <property type="project" value="TreeGrafter"/>
</dbReference>
<keyword evidence="10 13" id="KW-0443">Lipid metabolism</keyword>
<accession>A0A0D2NTK3</accession>
<dbReference type="InterPro" id="IPR006204">
    <property type="entry name" value="GHMP_kinase_N_dom"/>
</dbReference>
<evidence type="ECO:0000256" key="11">
    <source>
        <dbReference type="ARBA" id="ARBA00023221"/>
    </source>
</evidence>
<dbReference type="GO" id="GO:0010142">
    <property type="term" value="P:farnesyl diphosphate biosynthetic process, mevalonate pathway"/>
    <property type="evidence" value="ECO:0007669"/>
    <property type="project" value="TreeGrafter"/>
</dbReference>
<comment type="pathway">
    <text evidence="1 13">Isoprenoid biosynthesis; isopentenyl diphosphate biosynthesis via mevalonate pathway; isopentenyl diphosphate from (R)-mevalonate: step 2/3.</text>
</comment>
<dbReference type="GO" id="GO:0019287">
    <property type="term" value="P:isopentenyl diphosphate biosynthetic process, mevalonate pathway"/>
    <property type="evidence" value="ECO:0007669"/>
    <property type="project" value="UniProtKB-UniRule"/>
</dbReference>
<dbReference type="AlphaFoldDB" id="A0A0D2NTK3"/>
<organism evidence="15 16">
    <name type="scientific">Hypholoma sublateritium (strain FD-334 SS-4)</name>
    <dbReference type="NCBI Taxonomy" id="945553"/>
    <lineage>
        <taxon>Eukaryota</taxon>
        <taxon>Fungi</taxon>
        <taxon>Dikarya</taxon>
        <taxon>Basidiomycota</taxon>
        <taxon>Agaricomycotina</taxon>
        <taxon>Agaricomycetes</taxon>
        <taxon>Agaricomycetidae</taxon>
        <taxon>Agaricales</taxon>
        <taxon>Agaricineae</taxon>
        <taxon>Strophariaceae</taxon>
        <taxon>Hypholoma</taxon>
    </lineage>
</organism>
<evidence type="ECO:0000256" key="13">
    <source>
        <dbReference type="PIRNR" id="PIRNR017288"/>
    </source>
</evidence>
<dbReference type="EMBL" id="KN817572">
    <property type="protein sequence ID" value="KJA19916.1"/>
    <property type="molecule type" value="Genomic_DNA"/>
</dbReference>
<dbReference type="GO" id="GO:0004631">
    <property type="term" value="F:phosphomevalonate kinase activity"/>
    <property type="evidence" value="ECO:0007669"/>
    <property type="project" value="UniProtKB-UniRule"/>
</dbReference>